<evidence type="ECO:0000313" key="1">
    <source>
        <dbReference type="EMBL" id="UUO64873.1"/>
    </source>
</evidence>
<name>A0AAE9SRF0_9BRAD</name>
<dbReference type="Proteomes" id="UP001058872">
    <property type="component" value="Chromosome"/>
</dbReference>
<dbReference type="EMBL" id="CP028989">
    <property type="protein sequence ID" value="UUO64873.1"/>
    <property type="molecule type" value="Genomic_DNA"/>
</dbReference>
<organism evidence="1 2">
    <name type="scientific">Bradyrhizobium betae</name>
    <dbReference type="NCBI Taxonomy" id="244734"/>
    <lineage>
        <taxon>Bacteria</taxon>
        <taxon>Pseudomonadati</taxon>
        <taxon>Pseudomonadota</taxon>
        <taxon>Alphaproteobacteria</taxon>
        <taxon>Hyphomicrobiales</taxon>
        <taxon>Nitrobacteraceae</taxon>
        <taxon>Bradyrhizobium</taxon>
    </lineage>
</organism>
<gene>
    <name evidence="1" type="ORF">DCM83_06350</name>
</gene>
<reference evidence="1" key="1">
    <citation type="submission" date="2018-04" db="EMBL/GenBank/DDBJ databases">
        <title>Genomes of Endosymbiotic and Endophytic Bradyrhizobium Publication status.</title>
        <authorList>
            <person name="Guha S."/>
            <person name="Jorrin B."/>
            <person name="Sarkar M."/>
            <person name="Poole P.S."/>
            <person name="DasGupta M."/>
        </authorList>
    </citation>
    <scope>NUCLEOTIDE SEQUENCE</scope>
    <source>
        <strain evidence="1">WBOS16</strain>
    </source>
</reference>
<proteinExistence type="predicted"/>
<accession>A0AAE9SRF0</accession>
<evidence type="ECO:0000313" key="2">
    <source>
        <dbReference type="Proteomes" id="UP001058872"/>
    </source>
</evidence>
<protein>
    <submittedName>
        <fullName evidence="1">Uncharacterized protein</fullName>
    </submittedName>
</protein>
<dbReference type="AlphaFoldDB" id="A0AAE9SRF0"/>
<sequence length="65" mass="6939">MSPESAAQKALICEAICAMKAGQRLAQSMLPQPFEQIGFFGRFSSLQKADLGPCKKAIRGVVLGL</sequence>